<dbReference type="Gene3D" id="3.40.190.290">
    <property type="match status" value="1"/>
</dbReference>
<keyword evidence="7" id="KW-1185">Reference proteome</keyword>
<keyword evidence="3" id="KW-0238">DNA-binding</keyword>
<dbReference type="InterPro" id="IPR000847">
    <property type="entry name" value="LysR_HTH_N"/>
</dbReference>
<dbReference type="Pfam" id="PF03466">
    <property type="entry name" value="LysR_substrate"/>
    <property type="match status" value="1"/>
</dbReference>
<dbReference type="Pfam" id="PF00126">
    <property type="entry name" value="HTH_1"/>
    <property type="match status" value="1"/>
</dbReference>
<comment type="caution">
    <text evidence="6">The sequence shown here is derived from an EMBL/GenBank/DDBJ whole genome shotgun (WGS) entry which is preliminary data.</text>
</comment>
<reference evidence="6 7" key="1">
    <citation type="submission" date="2022-10" db="EMBL/GenBank/DDBJ databases">
        <title>paucibacter sp. hw8 Genome sequencing.</title>
        <authorList>
            <person name="Park S."/>
        </authorList>
    </citation>
    <scope>NUCLEOTIDE SEQUENCE [LARGE SCALE GENOMIC DNA]</scope>
    <source>
        <strain evidence="7">hw8</strain>
    </source>
</reference>
<evidence type="ECO:0000259" key="5">
    <source>
        <dbReference type="PROSITE" id="PS50931"/>
    </source>
</evidence>
<dbReference type="SUPFAM" id="SSF46785">
    <property type="entry name" value="Winged helix' DNA-binding domain"/>
    <property type="match status" value="1"/>
</dbReference>
<dbReference type="PANTHER" id="PTHR30126">
    <property type="entry name" value="HTH-TYPE TRANSCRIPTIONAL REGULATOR"/>
    <property type="match status" value="1"/>
</dbReference>
<dbReference type="PRINTS" id="PR00039">
    <property type="entry name" value="HTHLYSR"/>
</dbReference>
<keyword evidence="2" id="KW-0805">Transcription regulation</keyword>
<dbReference type="PANTHER" id="PTHR30126:SF5">
    <property type="entry name" value="HTH-TYPE TRANSCRIPTIONAL ACTIVATOR CMPR"/>
    <property type="match status" value="1"/>
</dbReference>
<keyword evidence="4" id="KW-0804">Transcription</keyword>
<sequence>MPELTLRSLRVFEAAASTRSFTRAAELLDLSQAAVSQQIRQLEQEVSAKLFDTAVRPVRITEAGYELLRHARTILAQLSIAMEALCSLDGQYQGRLCIGVVRPANYFVAQLMEAFRLRYPNVRMKLVIDKRDPLLAMLADHRIDIAIGGYPPVQAEVDAEAFARNPHFLVAPSSHRLAGQRGLNWADLSGEPFVLREQGSATRHFLEHMLQTQGLQVRTDFELEGNEAVKHAVMLGLGLSFLSGHVIQTELEAGKLVTLDVAGMPKCLDWCVWRRREAYTSALPDAFRAFLLEEGARHCACPLGTPAPQLPWMAVHSDPRMI</sequence>
<evidence type="ECO:0000256" key="2">
    <source>
        <dbReference type="ARBA" id="ARBA00023015"/>
    </source>
</evidence>
<evidence type="ECO:0000256" key="4">
    <source>
        <dbReference type="ARBA" id="ARBA00023163"/>
    </source>
</evidence>
<dbReference type="Gene3D" id="1.10.10.10">
    <property type="entry name" value="Winged helix-like DNA-binding domain superfamily/Winged helix DNA-binding domain"/>
    <property type="match status" value="1"/>
</dbReference>
<evidence type="ECO:0000256" key="1">
    <source>
        <dbReference type="ARBA" id="ARBA00009437"/>
    </source>
</evidence>
<dbReference type="RefSeq" id="WP_273595788.1">
    <property type="nucleotide sequence ID" value="NZ_JAQQXS010000004.1"/>
</dbReference>
<evidence type="ECO:0000313" key="6">
    <source>
        <dbReference type="EMBL" id="MDC8784668.1"/>
    </source>
</evidence>
<evidence type="ECO:0000256" key="3">
    <source>
        <dbReference type="ARBA" id="ARBA00023125"/>
    </source>
</evidence>
<protein>
    <submittedName>
        <fullName evidence="6">LysR family transcriptional regulator</fullName>
    </submittedName>
</protein>
<feature type="domain" description="HTH lysR-type" evidence="5">
    <location>
        <begin position="4"/>
        <end position="61"/>
    </location>
</feature>
<dbReference type="InterPro" id="IPR036388">
    <property type="entry name" value="WH-like_DNA-bd_sf"/>
</dbReference>
<gene>
    <name evidence="6" type="ORF">PRZ01_05640</name>
</gene>
<proteinExistence type="inferred from homology"/>
<comment type="similarity">
    <text evidence="1">Belongs to the LysR transcriptional regulatory family.</text>
</comment>
<dbReference type="InterPro" id="IPR005119">
    <property type="entry name" value="LysR_subst-bd"/>
</dbReference>
<dbReference type="SUPFAM" id="SSF53850">
    <property type="entry name" value="Periplasmic binding protein-like II"/>
    <property type="match status" value="1"/>
</dbReference>
<dbReference type="Proteomes" id="UP001219862">
    <property type="component" value="Unassembled WGS sequence"/>
</dbReference>
<dbReference type="InterPro" id="IPR036390">
    <property type="entry name" value="WH_DNA-bd_sf"/>
</dbReference>
<dbReference type="PROSITE" id="PS50931">
    <property type="entry name" value="HTH_LYSR"/>
    <property type="match status" value="1"/>
</dbReference>
<accession>A0ABT5KP15</accession>
<evidence type="ECO:0000313" key="7">
    <source>
        <dbReference type="Proteomes" id="UP001219862"/>
    </source>
</evidence>
<name>A0ABT5KP15_9BURK</name>
<dbReference type="EMBL" id="JAQQXS010000004">
    <property type="protein sequence ID" value="MDC8784668.1"/>
    <property type="molecule type" value="Genomic_DNA"/>
</dbReference>
<organism evidence="6 7">
    <name type="scientific">Roseateles koreensis</name>
    <dbReference type="NCBI Taxonomy" id="2987526"/>
    <lineage>
        <taxon>Bacteria</taxon>
        <taxon>Pseudomonadati</taxon>
        <taxon>Pseudomonadota</taxon>
        <taxon>Betaproteobacteria</taxon>
        <taxon>Burkholderiales</taxon>
        <taxon>Sphaerotilaceae</taxon>
        <taxon>Roseateles</taxon>
    </lineage>
</organism>